<dbReference type="AlphaFoldDB" id="A0AAC9EUZ0"/>
<sequence>MPILEYQRPKSGSVIERRLESGVIESYQSIRDLGQGGSGSVRLFASKTGLERYAVKRPLEVQRHSLDYLKLEERLFKKVYPNAEVLFSATSNIDGRLVMPFFPGYSFNAALIKYSDRIDEIVLAVALELQRIHQNGVIHGDIRSDNIIIEEKNGIFNAKFIDFGWAYEYPSDDNVIVIKCSYFAPERAKVGIKAHPSQDVYSFGWMLGIAHDLVKEIPEKFYGFLIGANEEDPVLRPELRLLIKANLCPTLGEHYTELAIDNLDSYQLMRNMGLNKAYTEKALDNLPLFIKLGLSQNRIEKALNNLPLFIKMQDLGLNQNYIEKALDNPAKGNLIKVFLEAGLDRAISNAQQRGNQKKLAMAKFFKSKVETEESQIVLKNAAHVLHHRLGVLAAKSYKAAESCFEESRKLLDINDRDWKSILSKGYRATTLGPVGGCQTFKYYKRYMDTHNDSLEQALLTP</sequence>
<dbReference type="SUPFAM" id="SSF56112">
    <property type="entry name" value="Protein kinase-like (PK-like)"/>
    <property type="match status" value="1"/>
</dbReference>
<evidence type="ECO:0000259" key="2">
    <source>
        <dbReference type="PROSITE" id="PS50011"/>
    </source>
</evidence>
<dbReference type="PROSITE" id="PS00109">
    <property type="entry name" value="PROTEIN_KINASE_TYR"/>
    <property type="match status" value="1"/>
</dbReference>
<dbReference type="Gene3D" id="1.10.510.10">
    <property type="entry name" value="Transferase(Phosphotransferase) domain 1"/>
    <property type="match status" value="1"/>
</dbReference>
<keyword evidence="1" id="KW-0067">ATP-binding</keyword>
<evidence type="ECO:0000313" key="4">
    <source>
        <dbReference type="Proteomes" id="UP000029558"/>
    </source>
</evidence>
<evidence type="ECO:0000256" key="1">
    <source>
        <dbReference type="PROSITE-ProRule" id="PRU10141"/>
    </source>
</evidence>
<reference evidence="3 4" key="1">
    <citation type="journal article" date="2014" name="Genome Announc.">
        <title>Comparative Genome Analysis of Two Isolates of the Fish Pathogen Piscirickettsia salmonis from Different Hosts Reveals Major Differences in Virulence-Associated Secretion Systems.</title>
        <authorList>
            <person name="Bohle H."/>
            <person name="Henriquez P."/>
            <person name="Grothusen H."/>
            <person name="Navas E."/>
            <person name="Sandoval A."/>
            <person name="Bustamante F."/>
            <person name="Bustos P."/>
            <person name="Mancilla M."/>
        </authorList>
    </citation>
    <scope>NUCLEOTIDE SEQUENCE [LARGE SCALE GENOMIC DNA]</scope>
    <source>
        <strain evidence="4">B1-32597</strain>
    </source>
</reference>
<dbReference type="Proteomes" id="UP000029558">
    <property type="component" value="Chromosome"/>
</dbReference>
<dbReference type="Pfam" id="PF00069">
    <property type="entry name" value="Pkinase"/>
    <property type="match status" value="1"/>
</dbReference>
<organism evidence="3 4">
    <name type="scientific">Piscirickettsia salmonis</name>
    <dbReference type="NCBI Taxonomy" id="1238"/>
    <lineage>
        <taxon>Bacteria</taxon>
        <taxon>Pseudomonadati</taxon>
        <taxon>Pseudomonadota</taxon>
        <taxon>Gammaproteobacteria</taxon>
        <taxon>Thiotrichales</taxon>
        <taxon>Piscirickettsiaceae</taxon>
        <taxon>Piscirickettsia</taxon>
    </lineage>
</organism>
<keyword evidence="1" id="KW-0547">Nucleotide-binding</keyword>
<dbReference type="InterPro" id="IPR017441">
    <property type="entry name" value="Protein_kinase_ATP_BS"/>
</dbReference>
<dbReference type="InterPro" id="IPR011009">
    <property type="entry name" value="Kinase-like_dom_sf"/>
</dbReference>
<dbReference type="GO" id="GO:0005524">
    <property type="term" value="F:ATP binding"/>
    <property type="evidence" value="ECO:0007669"/>
    <property type="project" value="UniProtKB-UniRule"/>
</dbReference>
<dbReference type="RefSeq" id="WP_048876010.1">
    <property type="nucleotide sequence ID" value="NZ_CP012508.1"/>
</dbReference>
<accession>A0AAC9EUZ0</accession>
<dbReference type="InterPro" id="IPR008266">
    <property type="entry name" value="Tyr_kinase_AS"/>
</dbReference>
<name>A0AAC9EUZ0_PISSA</name>
<proteinExistence type="predicted"/>
<dbReference type="InterPro" id="IPR052751">
    <property type="entry name" value="Plant_MAPKKK"/>
</dbReference>
<dbReference type="EMBL" id="CP012508">
    <property type="protein sequence ID" value="ALB22844.1"/>
    <property type="molecule type" value="Genomic_DNA"/>
</dbReference>
<keyword evidence="3" id="KW-0808">Transferase</keyword>
<dbReference type="InterPro" id="IPR000719">
    <property type="entry name" value="Prot_kinase_dom"/>
</dbReference>
<feature type="binding site" evidence="1">
    <location>
        <position position="56"/>
    </location>
    <ligand>
        <name>ATP</name>
        <dbReference type="ChEBI" id="CHEBI:30616"/>
    </ligand>
</feature>
<dbReference type="PANTHER" id="PTHR48011">
    <property type="entry name" value="CCR4-NOT TRANSCRIPTIONAL COMPLEX SUBUNIT CAF120-RELATED"/>
    <property type="match status" value="1"/>
</dbReference>
<dbReference type="GO" id="GO:0007165">
    <property type="term" value="P:signal transduction"/>
    <property type="evidence" value="ECO:0007669"/>
    <property type="project" value="TreeGrafter"/>
</dbReference>
<gene>
    <name evidence="3" type="ORF">KU39_1662</name>
</gene>
<dbReference type="GO" id="GO:0004672">
    <property type="term" value="F:protein kinase activity"/>
    <property type="evidence" value="ECO:0007669"/>
    <property type="project" value="InterPro"/>
</dbReference>
<dbReference type="SMR" id="A0AAC9EUZ0"/>
<keyword evidence="3" id="KW-0418">Kinase</keyword>
<protein>
    <submittedName>
        <fullName evidence="3">Lipopolysaccharide kinase family protein</fullName>
    </submittedName>
</protein>
<feature type="domain" description="Protein kinase" evidence="2">
    <location>
        <begin position="27"/>
        <end position="274"/>
    </location>
</feature>
<dbReference type="PROSITE" id="PS00107">
    <property type="entry name" value="PROTEIN_KINASE_ATP"/>
    <property type="match status" value="1"/>
</dbReference>
<dbReference type="SMART" id="SM00220">
    <property type="entry name" value="S_TKc"/>
    <property type="match status" value="1"/>
</dbReference>
<evidence type="ECO:0000313" key="3">
    <source>
        <dbReference type="EMBL" id="ALB22844.1"/>
    </source>
</evidence>
<dbReference type="PANTHER" id="PTHR48011:SF4">
    <property type="entry name" value="MITOGEN-ACTIVATED PROTEIN KINASE KINASE KINASE 19"/>
    <property type="match status" value="1"/>
</dbReference>
<dbReference type="PROSITE" id="PS50011">
    <property type="entry name" value="PROTEIN_KINASE_DOM"/>
    <property type="match status" value="1"/>
</dbReference>